<evidence type="ECO:0000313" key="2">
    <source>
        <dbReference type="EMBL" id="AEQ23493.1"/>
    </source>
</evidence>
<dbReference type="PATRIC" id="fig|568816.4.peg.2230"/>
<dbReference type="EMBL" id="CP003058">
    <property type="protein sequence ID" value="AEQ23493.1"/>
    <property type="molecule type" value="Genomic_DNA"/>
</dbReference>
<keyword evidence="3" id="KW-1185">Reference proteome</keyword>
<protein>
    <submittedName>
        <fullName evidence="2">Uncharacterized protein</fullName>
    </submittedName>
</protein>
<evidence type="ECO:0000313" key="3">
    <source>
        <dbReference type="Proteomes" id="UP000007093"/>
    </source>
</evidence>
<dbReference type="HOGENOM" id="CLU_3148353_0_0_9"/>
<accession>G4Q711</accession>
<evidence type="ECO:0000256" key="1">
    <source>
        <dbReference type="SAM" id="Phobius"/>
    </source>
</evidence>
<dbReference type="InParanoid" id="G4Q711"/>
<sequence>MKESTTLEKSAADDGRQQAMLFSFCFVEGLFPFLVKSALCHIKITFSA</sequence>
<feature type="transmembrane region" description="Helical" evidence="1">
    <location>
        <begin position="20"/>
        <end position="39"/>
    </location>
</feature>
<dbReference type="KEGG" id="ain:Acin_2301"/>
<dbReference type="AlphaFoldDB" id="G4Q711"/>
<dbReference type="Proteomes" id="UP000007093">
    <property type="component" value="Chromosome"/>
</dbReference>
<organism evidence="2 3">
    <name type="scientific">Acidaminococcus intestini (strain RyC-MR95)</name>
    <dbReference type="NCBI Taxonomy" id="568816"/>
    <lineage>
        <taxon>Bacteria</taxon>
        <taxon>Bacillati</taxon>
        <taxon>Bacillota</taxon>
        <taxon>Negativicutes</taxon>
        <taxon>Acidaminococcales</taxon>
        <taxon>Acidaminococcaceae</taxon>
        <taxon>Acidaminococcus</taxon>
    </lineage>
</organism>
<keyword evidence="1" id="KW-1133">Transmembrane helix</keyword>
<proteinExistence type="predicted"/>
<keyword evidence="1" id="KW-0812">Transmembrane</keyword>
<dbReference type="STRING" id="568816.Acin_2301"/>
<name>G4Q711_ACIIR</name>
<gene>
    <name evidence="2" type="ordered locus">Acin_2301</name>
</gene>
<reference evidence="2 3" key="1">
    <citation type="journal article" date="2011" name="J. Bacteriol.">
        <title>Complete genome sequence of Acidaminococcus intestini RYC-MR95, a Gram-negative bacterium from the phylum Firmicutes.</title>
        <authorList>
            <person name="D'Auria G."/>
            <person name="Galan J.C."/>
            <person name="Rodriguez-Alcayna M."/>
            <person name="Moya A."/>
            <person name="Baquero F."/>
            <person name="Latorre A."/>
        </authorList>
    </citation>
    <scope>NUCLEOTIDE SEQUENCE [LARGE SCALE GENOMIC DNA]</scope>
    <source>
        <strain evidence="2 3">RyC-MR95</strain>
    </source>
</reference>
<keyword evidence="1" id="KW-0472">Membrane</keyword>